<keyword evidence="1" id="KW-0325">Glycoprotein</keyword>
<dbReference type="InterPro" id="IPR028927">
    <property type="entry name" value="Man-6-P_rcpt"/>
</dbReference>
<keyword evidence="3" id="KW-1133">Transmembrane helix</keyword>
<keyword evidence="4" id="KW-0675">Receptor</keyword>
<keyword evidence="3" id="KW-0472">Membrane</keyword>
<dbReference type="EMBL" id="JH818655">
    <property type="protein sequence ID" value="EKC18244.1"/>
    <property type="molecule type" value="Genomic_DNA"/>
</dbReference>
<name>K1PH80_MAGGI</name>
<dbReference type="Pfam" id="PF02157">
    <property type="entry name" value="Man-6-P_recep"/>
    <property type="match status" value="1"/>
</dbReference>
<dbReference type="AlphaFoldDB" id="K1PH80"/>
<evidence type="ECO:0000313" key="4">
    <source>
        <dbReference type="EMBL" id="EKC18244.1"/>
    </source>
</evidence>
<feature type="transmembrane region" description="Helical" evidence="3">
    <location>
        <begin position="26"/>
        <end position="43"/>
    </location>
</feature>
<feature type="transmembrane region" description="Helical" evidence="3">
    <location>
        <begin position="137"/>
        <end position="158"/>
    </location>
</feature>
<dbReference type="PANTHER" id="PTHR15071:SF29">
    <property type="entry name" value="CATION-DEPENDENT MANNOSE-6-PHOSPHATE RECEPTOR"/>
    <property type="match status" value="1"/>
</dbReference>
<evidence type="ECO:0000256" key="3">
    <source>
        <dbReference type="SAM" id="Phobius"/>
    </source>
</evidence>
<evidence type="ECO:0000256" key="1">
    <source>
        <dbReference type="ARBA" id="ARBA00023180"/>
    </source>
</evidence>
<dbReference type="GO" id="GO:0005802">
    <property type="term" value="C:trans-Golgi network"/>
    <property type="evidence" value="ECO:0007669"/>
    <property type="project" value="TreeGrafter"/>
</dbReference>
<dbReference type="PANTHER" id="PTHR15071">
    <property type="entry name" value="MANNOSE-6-PHOSPHATE RECEPTOR FAMILY MEMBER"/>
    <property type="match status" value="1"/>
</dbReference>
<protein>
    <submittedName>
        <fullName evidence="4">Cation-dependent mannose-6-phosphate receptor</fullName>
    </submittedName>
</protein>
<feature type="region of interest" description="Disordered" evidence="2">
    <location>
        <begin position="1"/>
        <end position="21"/>
    </location>
</feature>
<dbReference type="InParanoid" id="K1PH80"/>
<organism evidence="4">
    <name type="scientific">Magallana gigas</name>
    <name type="common">Pacific oyster</name>
    <name type="synonym">Crassostrea gigas</name>
    <dbReference type="NCBI Taxonomy" id="29159"/>
    <lineage>
        <taxon>Eukaryota</taxon>
        <taxon>Metazoa</taxon>
        <taxon>Spiralia</taxon>
        <taxon>Lophotrochozoa</taxon>
        <taxon>Mollusca</taxon>
        <taxon>Bivalvia</taxon>
        <taxon>Autobranchia</taxon>
        <taxon>Pteriomorphia</taxon>
        <taxon>Ostreida</taxon>
        <taxon>Ostreoidea</taxon>
        <taxon>Ostreidae</taxon>
        <taxon>Magallana</taxon>
    </lineage>
</organism>
<evidence type="ECO:0000256" key="2">
    <source>
        <dbReference type="SAM" id="MobiDB-lite"/>
    </source>
</evidence>
<accession>K1PH80</accession>
<feature type="region of interest" description="Disordered" evidence="2">
    <location>
        <begin position="190"/>
        <end position="219"/>
    </location>
</feature>
<gene>
    <name evidence="4" type="ORF">CGI_10014117</name>
</gene>
<dbReference type="HOGENOM" id="CLU_1490849_0_0_1"/>
<reference evidence="4" key="1">
    <citation type="journal article" date="2012" name="Nature">
        <title>The oyster genome reveals stress adaptation and complexity of shell formation.</title>
        <authorList>
            <person name="Zhang G."/>
            <person name="Fang X."/>
            <person name="Guo X."/>
            <person name="Li L."/>
            <person name="Luo R."/>
            <person name="Xu F."/>
            <person name="Yang P."/>
            <person name="Zhang L."/>
            <person name="Wang X."/>
            <person name="Qi H."/>
            <person name="Xiong Z."/>
            <person name="Que H."/>
            <person name="Xie Y."/>
            <person name="Holland P.W."/>
            <person name="Paps J."/>
            <person name="Zhu Y."/>
            <person name="Wu F."/>
            <person name="Chen Y."/>
            <person name="Wang J."/>
            <person name="Peng C."/>
            <person name="Meng J."/>
            <person name="Yang L."/>
            <person name="Liu J."/>
            <person name="Wen B."/>
            <person name="Zhang N."/>
            <person name="Huang Z."/>
            <person name="Zhu Q."/>
            <person name="Feng Y."/>
            <person name="Mount A."/>
            <person name="Hedgecock D."/>
            <person name="Xu Z."/>
            <person name="Liu Y."/>
            <person name="Domazet-Loso T."/>
            <person name="Du Y."/>
            <person name="Sun X."/>
            <person name="Zhang S."/>
            <person name="Liu B."/>
            <person name="Cheng P."/>
            <person name="Jiang X."/>
            <person name="Li J."/>
            <person name="Fan D."/>
            <person name="Wang W."/>
            <person name="Fu W."/>
            <person name="Wang T."/>
            <person name="Wang B."/>
            <person name="Zhang J."/>
            <person name="Peng Z."/>
            <person name="Li Y."/>
            <person name="Li N."/>
            <person name="Wang J."/>
            <person name="Chen M."/>
            <person name="He Y."/>
            <person name="Tan F."/>
            <person name="Song X."/>
            <person name="Zheng Q."/>
            <person name="Huang R."/>
            <person name="Yang H."/>
            <person name="Du X."/>
            <person name="Chen L."/>
            <person name="Yang M."/>
            <person name="Gaffney P.M."/>
            <person name="Wang S."/>
            <person name="Luo L."/>
            <person name="She Z."/>
            <person name="Ming Y."/>
            <person name="Huang W."/>
            <person name="Zhang S."/>
            <person name="Huang B."/>
            <person name="Zhang Y."/>
            <person name="Qu T."/>
            <person name="Ni P."/>
            <person name="Miao G."/>
            <person name="Wang J."/>
            <person name="Wang Q."/>
            <person name="Steinberg C.E."/>
            <person name="Wang H."/>
            <person name="Li N."/>
            <person name="Qian L."/>
            <person name="Zhang G."/>
            <person name="Li Y."/>
            <person name="Yang H."/>
            <person name="Liu X."/>
            <person name="Wang J."/>
            <person name="Yin Y."/>
            <person name="Wang J."/>
        </authorList>
    </citation>
    <scope>NUCLEOTIDE SEQUENCE [LARGE SCALE GENOMIC DNA]</scope>
    <source>
        <strain evidence="4">05x7-T-G4-1.051#20</strain>
    </source>
</reference>
<sequence>MLREKVRNPSPSPDAPMKQGKRHKKMNYVDIFWVFLVLLMYLVDVSQSDCKFPRHGPKVSDKDLQRRIQPLVGKTYFGTDRTNSYKYFFGVCTLASNLDRIKALNMPYGMVQETQNDETKKFYGIGQYTNSTIIQGSRFMCVLSLYLILGCAYMRFVLHAKGKEQCPNYSFWQDFGNLQADGCDLVCRSKTSSGSRSYKGIGDDQLEGEEDKDDHLLPM</sequence>
<keyword evidence="3" id="KW-0812">Transmembrane</keyword>
<proteinExistence type="predicted"/>
<dbReference type="GO" id="GO:0006622">
    <property type="term" value="P:protein targeting to lysosome"/>
    <property type="evidence" value="ECO:0007669"/>
    <property type="project" value="TreeGrafter"/>
</dbReference>